<dbReference type="Proteomes" id="UP000634476">
    <property type="component" value="Unassembled WGS sequence"/>
</dbReference>
<comment type="caution">
    <text evidence="3">The sequence shown here is derived from an EMBL/GenBank/DDBJ whole genome shotgun (WGS) entry which is preliminary data.</text>
</comment>
<feature type="region of interest" description="Disordered" evidence="1">
    <location>
        <begin position="163"/>
        <end position="188"/>
    </location>
</feature>
<evidence type="ECO:0000259" key="2">
    <source>
        <dbReference type="Pfam" id="PF14024"/>
    </source>
</evidence>
<evidence type="ECO:0000313" key="3">
    <source>
        <dbReference type="EMBL" id="GII05227.1"/>
    </source>
</evidence>
<feature type="domain" description="DUF4240" evidence="2">
    <location>
        <begin position="6"/>
        <end position="143"/>
    </location>
</feature>
<name>A0A8J3WZY7_9ACTN</name>
<reference evidence="3" key="1">
    <citation type="submission" date="2021-01" db="EMBL/GenBank/DDBJ databases">
        <title>Whole genome shotgun sequence of Planobispora takensis NBRC 109077.</title>
        <authorList>
            <person name="Komaki H."/>
            <person name="Tamura T."/>
        </authorList>
    </citation>
    <scope>NUCLEOTIDE SEQUENCE</scope>
    <source>
        <strain evidence="3">NBRC 109077</strain>
    </source>
</reference>
<dbReference type="AlphaFoldDB" id="A0A8J3WZY7"/>
<dbReference type="Pfam" id="PF14024">
    <property type="entry name" value="DUF4240"/>
    <property type="match status" value="1"/>
</dbReference>
<protein>
    <recommendedName>
        <fullName evidence="2">DUF4240 domain-containing protein</fullName>
    </recommendedName>
</protein>
<accession>A0A8J3WZY7</accession>
<organism evidence="3 4">
    <name type="scientific">Planobispora takensis</name>
    <dbReference type="NCBI Taxonomy" id="1367882"/>
    <lineage>
        <taxon>Bacteria</taxon>
        <taxon>Bacillati</taxon>
        <taxon>Actinomycetota</taxon>
        <taxon>Actinomycetes</taxon>
        <taxon>Streptosporangiales</taxon>
        <taxon>Streptosporangiaceae</taxon>
        <taxon>Planobispora</taxon>
    </lineage>
</organism>
<evidence type="ECO:0000313" key="4">
    <source>
        <dbReference type="Proteomes" id="UP000634476"/>
    </source>
</evidence>
<dbReference type="InterPro" id="IPR025334">
    <property type="entry name" value="DUF4240"/>
</dbReference>
<dbReference type="EMBL" id="BOOK01000064">
    <property type="protein sequence ID" value="GII05227.1"/>
    <property type="molecule type" value="Genomic_DNA"/>
</dbReference>
<sequence length="197" mass="21968">MVTGVDVDTWWNIIERARAIAGDRADDRDPPDDPLVEILTGLISELEPVEIIAFERIFAQMQDLAYRWPLRNAAQLIEGGCGDDGFIDFRAGLMLLGRAVFTRAVADPDSLAELPVVVRMGRTGEGWIGCEDASYAAKRAYERVQGESESFDEVLTAAMAAMDRPDRPAGEDWNVEEEEETRKHLPRLSALFLDPED</sequence>
<keyword evidence="4" id="KW-1185">Reference proteome</keyword>
<evidence type="ECO:0000256" key="1">
    <source>
        <dbReference type="SAM" id="MobiDB-lite"/>
    </source>
</evidence>
<gene>
    <name evidence="3" type="ORF">Pta02_72350</name>
</gene>
<proteinExistence type="predicted"/>